<accession>A0A0N1IH77</accession>
<dbReference type="Pfam" id="PF03133">
    <property type="entry name" value="TTL"/>
    <property type="match status" value="2"/>
</dbReference>
<feature type="region of interest" description="Disordered" evidence="4">
    <location>
        <begin position="245"/>
        <end position="283"/>
    </location>
</feature>
<dbReference type="InterPro" id="IPR004344">
    <property type="entry name" value="TTL/TTLL_fam"/>
</dbReference>
<dbReference type="PROSITE" id="PS51221">
    <property type="entry name" value="TTL"/>
    <property type="match status" value="1"/>
</dbReference>
<dbReference type="PANTHER" id="PTHR12241">
    <property type="entry name" value="TUBULIN POLYGLUTAMYLASE"/>
    <property type="match status" value="1"/>
</dbReference>
<reference evidence="5 6" key="1">
    <citation type="journal article" date="2015" name="PLoS Pathog.">
        <title>Leptomonas seymouri: Adaptations to the Dixenous Life Cycle Analyzed by Genome Sequencing, Transcriptome Profiling and Co-infection with Leishmania donovani.</title>
        <authorList>
            <person name="Kraeva N."/>
            <person name="Butenko A."/>
            <person name="Hlavacova J."/>
            <person name="Kostygov A."/>
            <person name="Myskova J."/>
            <person name="Grybchuk D."/>
            <person name="Lestinova T."/>
            <person name="Votypka J."/>
            <person name="Volf P."/>
            <person name="Opperdoes F."/>
            <person name="Flegontov P."/>
            <person name="Lukes J."/>
            <person name="Yurchenko V."/>
        </authorList>
    </citation>
    <scope>NUCLEOTIDE SEQUENCE [LARGE SCALE GENOMIC DNA]</scope>
    <source>
        <strain evidence="5 6">ATCC 30220</strain>
    </source>
</reference>
<sequence>MRVTTSTSSMHTDTKDVIIDCSHTRYHVVRAAARMVGWVVSDAATEETVPTSFYDVPLTSDSDSALTHPPQVIWTDKSVLRARVAGLACYQRLNHFASMHVIARKAVLFRRLMQVCRLALKSEFAAQESGISPPSCPLYRYFMGSIAPSFSSLRDLGRLEAYQRQLSSEPELESHTFFIIKPNTGCEGKGIRLTTSPITELTEEERTNSKRECIIQLYIDPPLLIDGKKFDLRMYVLLVSVTPGQQPRRPAWSEQGSGDGRAAPSADAPDNVQSDSTEVPPGVEGVRLYVHREGLLRICAEPYTAPTAANCTNALQHLTNYAVNRKSNMFQPAHISEGSTEGARTRNAVVLTEEGNKRSLAALAAYIEGLYGPGMWARTQRRIDECIALTILSGVETLRRELISAGGARGDRADGRGCFELLGFDVMLREATLEPVLMEVNHSPSLFCDTNFDFAVKSAVLRDAFRLLDVHVPPWEAHRGKARAYASYTCPCSSSASDMDMAEEALLCTAEVPCGFRRILPHYGRGGGDVKADTSDWSREERAAQECMVKLSKQLR</sequence>
<keyword evidence="3" id="KW-0067">ATP-binding</keyword>
<dbReference type="GO" id="GO:0000226">
    <property type="term" value="P:microtubule cytoskeleton organization"/>
    <property type="evidence" value="ECO:0007669"/>
    <property type="project" value="TreeGrafter"/>
</dbReference>
<dbReference type="VEuPathDB" id="TriTrypDB:Lsey_0584_0020"/>
<dbReference type="EMBL" id="LJSK01000584">
    <property type="protein sequence ID" value="KPI82713.1"/>
    <property type="molecule type" value="Genomic_DNA"/>
</dbReference>
<gene>
    <name evidence="5" type="ORF">ABL78_8275</name>
</gene>
<dbReference type="GO" id="GO:0070740">
    <property type="term" value="F:tubulin-glutamic acid ligase activity"/>
    <property type="evidence" value="ECO:0007669"/>
    <property type="project" value="TreeGrafter"/>
</dbReference>
<dbReference type="PANTHER" id="PTHR12241:SF147">
    <property type="entry name" value="TUBULIN POLYGLUTAMYLASE TTLL7"/>
    <property type="match status" value="1"/>
</dbReference>
<dbReference type="GO" id="GO:0015631">
    <property type="term" value="F:tubulin binding"/>
    <property type="evidence" value="ECO:0007669"/>
    <property type="project" value="TreeGrafter"/>
</dbReference>
<evidence type="ECO:0008006" key="7">
    <source>
        <dbReference type="Google" id="ProtNLM"/>
    </source>
</evidence>
<organism evidence="5 6">
    <name type="scientific">Leptomonas seymouri</name>
    <dbReference type="NCBI Taxonomy" id="5684"/>
    <lineage>
        <taxon>Eukaryota</taxon>
        <taxon>Discoba</taxon>
        <taxon>Euglenozoa</taxon>
        <taxon>Kinetoplastea</taxon>
        <taxon>Metakinetoplastina</taxon>
        <taxon>Trypanosomatida</taxon>
        <taxon>Trypanosomatidae</taxon>
        <taxon>Leishmaniinae</taxon>
        <taxon>Leptomonas</taxon>
    </lineage>
</organism>
<evidence type="ECO:0000256" key="2">
    <source>
        <dbReference type="ARBA" id="ARBA00022741"/>
    </source>
</evidence>
<dbReference type="OrthoDB" id="202825at2759"/>
<evidence type="ECO:0000256" key="3">
    <source>
        <dbReference type="ARBA" id="ARBA00022840"/>
    </source>
</evidence>
<dbReference type="GO" id="GO:0005524">
    <property type="term" value="F:ATP binding"/>
    <property type="evidence" value="ECO:0007669"/>
    <property type="project" value="UniProtKB-KW"/>
</dbReference>
<keyword evidence="1" id="KW-0436">Ligase</keyword>
<dbReference type="AlphaFoldDB" id="A0A0N1IH77"/>
<dbReference type="OMA" id="PWGQHEG"/>
<keyword evidence="2" id="KW-0547">Nucleotide-binding</keyword>
<comment type="caution">
    <text evidence="5">The sequence shown here is derived from an EMBL/GenBank/DDBJ whole genome shotgun (WGS) entry which is preliminary data.</text>
</comment>
<protein>
    <recommendedName>
        <fullName evidence="7">Tubulin-tyrosine ligase-like protein</fullName>
    </recommendedName>
</protein>
<proteinExistence type="predicted"/>
<name>A0A0N1IH77_LEPSE</name>
<evidence type="ECO:0000313" key="5">
    <source>
        <dbReference type="EMBL" id="KPI82713.1"/>
    </source>
</evidence>
<evidence type="ECO:0000313" key="6">
    <source>
        <dbReference type="Proteomes" id="UP000038009"/>
    </source>
</evidence>
<keyword evidence="6" id="KW-1185">Reference proteome</keyword>
<dbReference type="GO" id="GO:0036064">
    <property type="term" value="C:ciliary basal body"/>
    <property type="evidence" value="ECO:0007669"/>
    <property type="project" value="TreeGrafter"/>
</dbReference>
<evidence type="ECO:0000256" key="4">
    <source>
        <dbReference type="SAM" id="MobiDB-lite"/>
    </source>
</evidence>
<dbReference type="Proteomes" id="UP000038009">
    <property type="component" value="Unassembled WGS sequence"/>
</dbReference>
<evidence type="ECO:0000256" key="1">
    <source>
        <dbReference type="ARBA" id="ARBA00022598"/>
    </source>
</evidence>
<dbReference type="Gene3D" id="3.30.470.20">
    <property type="entry name" value="ATP-grasp fold, B domain"/>
    <property type="match status" value="2"/>
</dbReference>
<dbReference type="SUPFAM" id="SSF56059">
    <property type="entry name" value="Glutathione synthetase ATP-binding domain-like"/>
    <property type="match status" value="1"/>
</dbReference>